<proteinExistence type="predicted"/>
<dbReference type="GO" id="GO:0060271">
    <property type="term" value="P:cilium assembly"/>
    <property type="evidence" value="ECO:0007669"/>
    <property type="project" value="TreeGrafter"/>
</dbReference>
<evidence type="ECO:0000256" key="4">
    <source>
        <dbReference type="ARBA" id="ARBA00022741"/>
    </source>
</evidence>
<name>A0A8J2LJG9_9HEXA</name>
<feature type="non-terminal residue" evidence="6">
    <location>
        <position position="1"/>
    </location>
</feature>
<dbReference type="AlphaFoldDB" id="A0A8J2LJG9"/>
<sequence length="105" mass="12534">MRICQSIQINLQDINLLHPQCSYLYNIYTSRQSINYSLHHNNTECYLRFCSEPFSIEKFNDSVHLCNFSIQKNYSISEYRDSNLPAENVWDNYTFQAYLETLGKM</sequence>
<evidence type="ECO:0000256" key="1">
    <source>
        <dbReference type="ARBA" id="ARBA00004496"/>
    </source>
</evidence>
<keyword evidence="4" id="KW-0547">Nucleotide-binding</keyword>
<evidence type="ECO:0000313" key="6">
    <source>
        <dbReference type="EMBL" id="CAG7823265.1"/>
    </source>
</evidence>
<dbReference type="OrthoDB" id="202825at2759"/>
<gene>
    <name evidence="6" type="ORF">AFUS01_LOCUS33490</name>
</gene>
<keyword evidence="5" id="KW-0067">ATP-binding</keyword>
<dbReference type="PANTHER" id="PTHR45870:SF2">
    <property type="entry name" value="TUBULIN MONOGLYCYLASE TTLL3"/>
    <property type="match status" value="1"/>
</dbReference>
<evidence type="ECO:0000313" key="7">
    <source>
        <dbReference type="Proteomes" id="UP000708208"/>
    </source>
</evidence>
<dbReference type="GO" id="GO:0005524">
    <property type="term" value="F:ATP binding"/>
    <property type="evidence" value="ECO:0007669"/>
    <property type="project" value="UniProtKB-KW"/>
</dbReference>
<dbReference type="GO" id="GO:0015630">
    <property type="term" value="C:microtubule cytoskeleton"/>
    <property type="evidence" value="ECO:0007669"/>
    <property type="project" value="TreeGrafter"/>
</dbReference>
<keyword evidence="3" id="KW-0436">Ligase</keyword>
<comment type="caution">
    <text evidence="6">The sequence shown here is derived from an EMBL/GenBank/DDBJ whole genome shotgun (WGS) entry which is preliminary data.</text>
</comment>
<feature type="non-terminal residue" evidence="6">
    <location>
        <position position="105"/>
    </location>
</feature>
<dbReference type="Proteomes" id="UP000708208">
    <property type="component" value="Unassembled WGS sequence"/>
</dbReference>
<dbReference type="PANTHER" id="PTHR45870">
    <property type="entry name" value="TUBULIN MONOGLYCYLASE TTLL3"/>
    <property type="match status" value="1"/>
</dbReference>
<accession>A0A8J2LJG9</accession>
<evidence type="ECO:0000256" key="2">
    <source>
        <dbReference type="ARBA" id="ARBA00022490"/>
    </source>
</evidence>
<comment type="subcellular location">
    <subcellularLocation>
        <location evidence="1">Cytoplasm</location>
    </subcellularLocation>
</comment>
<keyword evidence="2" id="KW-0963">Cytoplasm</keyword>
<keyword evidence="7" id="KW-1185">Reference proteome</keyword>
<organism evidence="6 7">
    <name type="scientific">Allacma fusca</name>
    <dbReference type="NCBI Taxonomy" id="39272"/>
    <lineage>
        <taxon>Eukaryota</taxon>
        <taxon>Metazoa</taxon>
        <taxon>Ecdysozoa</taxon>
        <taxon>Arthropoda</taxon>
        <taxon>Hexapoda</taxon>
        <taxon>Collembola</taxon>
        <taxon>Symphypleona</taxon>
        <taxon>Sminthuridae</taxon>
        <taxon>Allacma</taxon>
    </lineage>
</organism>
<dbReference type="GO" id="GO:0003341">
    <property type="term" value="P:cilium movement"/>
    <property type="evidence" value="ECO:0007669"/>
    <property type="project" value="TreeGrafter"/>
</dbReference>
<dbReference type="InterPro" id="IPR051437">
    <property type="entry name" value="TTLL_monoglycylase"/>
</dbReference>
<dbReference type="InterPro" id="IPR004344">
    <property type="entry name" value="TTL/TTLL_fam"/>
</dbReference>
<dbReference type="Pfam" id="PF03133">
    <property type="entry name" value="TTL"/>
    <property type="match status" value="1"/>
</dbReference>
<dbReference type="GO" id="GO:0070736">
    <property type="term" value="F:protein-glycine ligase activity, initiating"/>
    <property type="evidence" value="ECO:0007669"/>
    <property type="project" value="TreeGrafter"/>
</dbReference>
<evidence type="ECO:0000256" key="3">
    <source>
        <dbReference type="ARBA" id="ARBA00022598"/>
    </source>
</evidence>
<dbReference type="GO" id="GO:0005930">
    <property type="term" value="C:axoneme"/>
    <property type="evidence" value="ECO:0007669"/>
    <property type="project" value="TreeGrafter"/>
</dbReference>
<reference evidence="6" key="1">
    <citation type="submission" date="2021-06" db="EMBL/GenBank/DDBJ databases">
        <authorList>
            <person name="Hodson N. C."/>
            <person name="Mongue J. A."/>
            <person name="Jaron S. K."/>
        </authorList>
    </citation>
    <scope>NUCLEOTIDE SEQUENCE</scope>
</reference>
<protein>
    <submittedName>
        <fullName evidence="6">Uncharacterized protein</fullName>
    </submittedName>
</protein>
<dbReference type="EMBL" id="CAJVCH010528952">
    <property type="protein sequence ID" value="CAG7823265.1"/>
    <property type="molecule type" value="Genomic_DNA"/>
</dbReference>
<evidence type="ECO:0000256" key="5">
    <source>
        <dbReference type="ARBA" id="ARBA00022840"/>
    </source>
</evidence>